<evidence type="ECO:0000256" key="1">
    <source>
        <dbReference type="SAM" id="MobiDB-lite"/>
    </source>
</evidence>
<evidence type="ECO:0000313" key="3">
    <source>
        <dbReference type="Proteomes" id="UP000265520"/>
    </source>
</evidence>
<feature type="region of interest" description="Disordered" evidence="1">
    <location>
        <begin position="1"/>
        <end position="30"/>
    </location>
</feature>
<protein>
    <submittedName>
        <fullName evidence="2">Uncharacterized protein</fullName>
    </submittedName>
</protein>
<sequence>RIEPEPPPHVQDSEPPYRRKNGKSEGYGKWLDKWPWKPKIIKRSGNHNSRENHHECLHS</sequence>
<accession>A0A392SZ41</accession>
<dbReference type="AlphaFoldDB" id="A0A392SZ41"/>
<organism evidence="2 3">
    <name type="scientific">Trifolium medium</name>
    <dbReference type="NCBI Taxonomy" id="97028"/>
    <lineage>
        <taxon>Eukaryota</taxon>
        <taxon>Viridiplantae</taxon>
        <taxon>Streptophyta</taxon>
        <taxon>Embryophyta</taxon>
        <taxon>Tracheophyta</taxon>
        <taxon>Spermatophyta</taxon>
        <taxon>Magnoliopsida</taxon>
        <taxon>eudicotyledons</taxon>
        <taxon>Gunneridae</taxon>
        <taxon>Pentapetalae</taxon>
        <taxon>rosids</taxon>
        <taxon>fabids</taxon>
        <taxon>Fabales</taxon>
        <taxon>Fabaceae</taxon>
        <taxon>Papilionoideae</taxon>
        <taxon>50 kb inversion clade</taxon>
        <taxon>NPAAA clade</taxon>
        <taxon>Hologalegina</taxon>
        <taxon>IRL clade</taxon>
        <taxon>Trifolieae</taxon>
        <taxon>Trifolium</taxon>
    </lineage>
</organism>
<comment type="caution">
    <text evidence="2">The sequence shown here is derived from an EMBL/GenBank/DDBJ whole genome shotgun (WGS) entry which is preliminary data.</text>
</comment>
<name>A0A392SZ41_9FABA</name>
<proteinExistence type="predicted"/>
<dbReference type="Proteomes" id="UP000265520">
    <property type="component" value="Unassembled WGS sequence"/>
</dbReference>
<keyword evidence="3" id="KW-1185">Reference proteome</keyword>
<dbReference type="EMBL" id="LXQA010468187">
    <property type="protein sequence ID" value="MCI53742.1"/>
    <property type="molecule type" value="Genomic_DNA"/>
</dbReference>
<evidence type="ECO:0000313" key="2">
    <source>
        <dbReference type="EMBL" id="MCI53742.1"/>
    </source>
</evidence>
<feature type="compositionally biased region" description="Basic and acidic residues" evidence="1">
    <location>
        <begin position="1"/>
        <end position="17"/>
    </location>
</feature>
<reference evidence="2 3" key="1">
    <citation type="journal article" date="2018" name="Front. Plant Sci.">
        <title>Red Clover (Trifolium pratense) and Zigzag Clover (T. medium) - A Picture of Genomic Similarities and Differences.</title>
        <authorList>
            <person name="Dluhosova J."/>
            <person name="Istvanek J."/>
            <person name="Nedelnik J."/>
            <person name="Repkova J."/>
        </authorList>
    </citation>
    <scope>NUCLEOTIDE SEQUENCE [LARGE SCALE GENOMIC DNA]</scope>
    <source>
        <strain evidence="3">cv. 10/8</strain>
        <tissue evidence="2">Leaf</tissue>
    </source>
</reference>
<feature type="non-terminal residue" evidence="2">
    <location>
        <position position="1"/>
    </location>
</feature>